<sequence length="116" mass="12347">MASLLRRLAGFTFKLAVIPITIAETVAAPLREATMTVAATAMKWLSAVLGLPALPVPFVREALTAAPGSGLPGATLENPAAAARRFGPSLPEGSREGDVFRRERERMRLGMTPVYE</sequence>
<reference evidence="2" key="1">
    <citation type="journal article" date="2023" name="Mol. Phylogenet. Evol.">
        <title>Genome-scale phylogeny and comparative genomics of the fungal order Sordariales.</title>
        <authorList>
            <person name="Hensen N."/>
            <person name="Bonometti L."/>
            <person name="Westerberg I."/>
            <person name="Brannstrom I.O."/>
            <person name="Guillou S."/>
            <person name="Cros-Aarteil S."/>
            <person name="Calhoun S."/>
            <person name="Haridas S."/>
            <person name="Kuo A."/>
            <person name="Mondo S."/>
            <person name="Pangilinan J."/>
            <person name="Riley R."/>
            <person name="LaButti K."/>
            <person name="Andreopoulos B."/>
            <person name="Lipzen A."/>
            <person name="Chen C."/>
            <person name="Yan M."/>
            <person name="Daum C."/>
            <person name="Ng V."/>
            <person name="Clum A."/>
            <person name="Steindorff A."/>
            <person name="Ohm R.A."/>
            <person name="Martin F."/>
            <person name="Silar P."/>
            <person name="Natvig D.O."/>
            <person name="Lalanne C."/>
            <person name="Gautier V."/>
            <person name="Ament-Velasquez S.L."/>
            <person name="Kruys A."/>
            <person name="Hutchinson M.I."/>
            <person name="Powell A.J."/>
            <person name="Barry K."/>
            <person name="Miller A.N."/>
            <person name="Grigoriev I.V."/>
            <person name="Debuchy R."/>
            <person name="Gladieux P."/>
            <person name="Hiltunen Thoren M."/>
            <person name="Johannesson H."/>
        </authorList>
    </citation>
    <scope>NUCLEOTIDE SEQUENCE</scope>
    <source>
        <strain evidence="2">FGSC 1904</strain>
    </source>
</reference>
<dbReference type="Proteomes" id="UP001281003">
    <property type="component" value="Unassembled WGS sequence"/>
</dbReference>
<protein>
    <submittedName>
        <fullName evidence="2">Uncharacterized protein</fullName>
    </submittedName>
</protein>
<name>A0AAE0PMD6_SORBR</name>
<dbReference type="EMBL" id="JAUTDP010000001">
    <property type="protein sequence ID" value="KAK3402551.1"/>
    <property type="molecule type" value="Genomic_DNA"/>
</dbReference>
<evidence type="ECO:0000313" key="2">
    <source>
        <dbReference type="EMBL" id="KAK3402551.1"/>
    </source>
</evidence>
<feature type="region of interest" description="Disordered" evidence="1">
    <location>
        <begin position="82"/>
        <end position="103"/>
    </location>
</feature>
<feature type="compositionally biased region" description="Basic and acidic residues" evidence="1">
    <location>
        <begin position="93"/>
        <end position="103"/>
    </location>
</feature>
<proteinExistence type="predicted"/>
<evidence type="ECO:0000256" key="1">
    <source>
        <dbReference type="SAM" id="MobiDB-lite"/>
    </source>
</evidence>
<gene>
    <name evidence="2" type="ORF">B0T20DRAFT_388260</name>
</gene>
<evidence type="ECO:0000313" key="3">
    <source>
        <dbReference type="Proteomes" id="UP001281003"/>
    </source>
</evidence>
<comment type="caution">
    <text evidence="2">The sequence shown here is derived from an EMBL/GenBank/DDBJ whole genome shotgun (WGS) entry which is preliminary data.</text>
</comment>
<organism evidence="2 3">
    <name type="scientific">Sordaria brevicollis</name>
    <dbReference type="NCBI Taxonomy" id="83679"/>
    <lineage>
        <taxon>Eukaryota</taxon>
        <taxon>Fungi</taxon>
        <taxon>Dikarya</taxon>
        <taxon>Ascomycota</taxon>
        <taxon>Pezizomycotina</taxon>
        <taxon>Sordariomycetes</taxon>
        <taxon>Sordariomycetidae</taxon>
        <taxon>Sordariales</taxon>
        <taxon>Sordariaceae</taxon>
        <taxon>Sordaria</taxon>
    </lineage>
</organism>
<dbReference type="AlphaFoldDB" id="A0AAE0PMD6"/>
<keyword evidence="3" id="KW-1185">Reference proteome</keyword>
<accession>A0AAE0PMD6</accession>
<reference evidence="2" key="2">
    <citation type="submission" date="2023-07" db="EMBL/GenBank/DDBJ databases">
        <authorList>
            <consortium name="Lawrence Berkeley National Laboratory"/>
            <person name="Haridas S."/>
            <person name="Hensen N."/>
            <person name="Bonometti L."/>
            <person name="Westerberg I."/>
            <person name="Brannstrom I.O."/>
            <person name="Guillou S."/>
            <person name="Cros-Aarteil S."/>
            <person name="Calhoun S."/>
            <person name="Kuo A."/>
            <person name="Mondo S."/>
            <person name="Pangilinan J."/>
            <person name="Riley R."/>
            <person name="LaButti K."/>
            <person name="Andreopoulos B."/>
            <person name="Lipzen A."/>
            <person name="Chen C."/>
            <person name="Yanf M."/>
            <person name="Daum C."/>
            <person name="Ng V."/>
            <person name="Clum A."/>
            <person name="Steindorff A."/>
            <person name="Ohm R."/>
            <person name="Martin F."/>
            <person name="Silar P."/>
            <person name="Natvig D."/>
            <person name="Lalanne C."/>
            <person name="Gautier V."/>
            <person name="Ament-velasquez S.L."/>
            <person name="Kruys A."/>
            <person name="Hutchinson M.I."/>
            <person name="Powell A.J."/>
            <person name="Barry K."/>
            <person name="Miller A.N."/>
            <person name="Grigoriev I.V."/>
            <person name="Debuchy R."/>
            <person name="Gladieux P."/>
            <person name="Thoren M.H."/>
            <person name="Johannesson H."/>
        </authorList>
    </citation>
    <scope>NUCLEOTIDE SEQUENCE</scope>
    <source>
        <strain evidence="2">FGSC 1904</strain>
    </source>
</reference>